<evidence type="ECO:0000313" key="2">
    <source>
        <dbReference type="EMBL" id="MQL98645.1"/>
    </source>
</evidence>
<organism evidence="2 3">
    <name type="scientific">Colocasia esculenta</name>
    <name type="common">Wild taro</name>
    <name type="synonym">Arum esculentum</name>
    <dbReference type="NCBI Taxonomy" id="4460"/>
    <lineage>
        <taxon>Eukaryota</taxon>
        <taxon>Viridiplantae</taxon>
        <taxon>Streptophyta</taxon>
        <taxon>Embryophyta</taxon>
        <taxon>Tracheophyta</taxon>
        <taxon>Spermatophyta</taxon>
        <taxon>Magnoliopsida</taxon>
        <taxon>Liliopsida</taxon>
        <taxon>Araceae</taxon>
        <taxon>Aroideae</taxon>
        <taxon>Colocasieae</taxon>
        <taxon>Colocasia</taxon>
    </lineage>
</organism>
<sequence>MVQKLGRIGIGSAESARFWASRSEPGVGRTVAESSVAQYGTMRTVPILTTPTPGFPLPVANLAPPSLLPLPCCAANPTPHPPYSPSLLHGESHPTPLLSYGYITKQKRTDSDGESGKELVAYNISLHFHGFEKGFLGCYIRQPCLLLLPHHFKYLCTVGAGLEKDLLGVRRAVDLPEGLGASLQSLRVEAIGVGTKFGEERRRRRGSIHCCCRCCCSSSSSQRRPAPDGAQRRGHCPASEREKDRGRTVGAGQGSMAAVVEARAPQQGPPPR</sequence>
<keyword evidence="3" id="KW-1185">Reference proteome</keyword>
<evidence type="ECO:0000313" key="3">
    <source>
        <dbReference type="Proteomes" id="UP000652761"/>
    </source>
</evidence>
<reference evidence="2" key="1">
    <citation type="submission" date="2017-07" db="EMBL/GenBank/DDBJ databases">
        <title>Taro Niue Genome Assembly and Annotation.</title>
        <authorList>
            <person name="Atibalentja N."/>
            <person name="Keating K."/>
            <person name="Fields C.J."/>
        </authorList>
    </citation>
    <scope>NUCLEOTIDE SEQUENCE</scope>
    <source>
        <strain evidence="2">Niue_2</strain>
        <tissue evidence="2">Leaf</tissue>
    </source>
</reference>
<feature type="region of interest" description="Disordered" evidence="1">
    <location>
        <begin position="217"/>
        <end position="272"/>
    </location>
</feature>
<protein>
    <submittedName>
        <fullName evidence="2">Uncharacterized protein</fullName>
    </submittedName>
</protein>
<proteinExistence type="predicted"/>
<evidence type="ECO:0000256" key="1">
    <source>
        <dbReference type="SAM" id="MobiDB-lite"/>
    </source>
</evidence>
<dbReference type="EMBL" id="NMUH01002219">
    <property type="protein sequence ID" value="MQL98645.1"/>
    <property type="molecule type" value="Genomic_DNA"/>
</dbReference>
<accession>A0A843VRQ3</accession>
<feature type="compositionally biased region" description="Basic and acidic residues" evidence="1">
    <location>
        <begin position="238"/>
        <end position="247"/>
    </location>
</feature>
<name>A0A843VRQ3_COLES</name>
<dbReference type="Proteomes" id="UP000652761">
    <property type="component" value="Unassembled WGS sequence"/>
</dbReference>
<dbReference type="AlphaFoldDB" id="A0A843VRQ3"/>
<comment type="caution">
    <text evidence="2">The sequence shown here is derived from an EMBL/GenBank/DDBJ whole genome shotgun (WGS) entry which is preliminary data.</text>
</comment>
<gene>
    <name evidence="2" type="ORF">Taro_031357</name>
</gene>